<organism evidence="12 13">
    <name type="scientific">Candidatus Allocopromorpha excrementavium</name>
    <dbReference type="NCBI Taxonomy" id="2840741"/>
    <lineage>
        <taxon>Bacteria</taxon>
        <taxon>Bacillati</taxon>
        <taxon>Bacillota</taxon>
        <taxon>Clostridia</taxon>
        <taxon>Eubacteriales</taxon>
        <taxon>Eubacteriaceae</taxon>
        <taxon>Eubacteriaceae incertae sedis</taxon>
        <taxon>Candidatus Allocopromorpha</taxon>
    </lineage>
</organism>
<dbReference type="GO" id="GO:0045259">
    <property type="term" value="C:proton-transporting ATP synthase complex"/>
    <property type="evidence" value="ECO:0007669"/>
    <property type="project" value="UniProtKB-KW"/>
</dbReference>
<keyword evidence="5 9" id="KW-0406">Ion transport</keyword>
<dbReference type="Proteomes" id="UP000824159">
    <property type="component" value="Unassembled WGS sequence"/>
</dbReference>
<reference evidence="12" key="2">
    <citation type="journal article" date="2021" name="PeerJ">
        <title>Extensive microbial diversity within the chicken gut microbiome revealed by metagenomics and culture.</title>
        <authorList>
            <person name="Gilroy R."/>
            <person name="Ravi A."/>
            <person name="Getino M."/>
            <person name="Pursley I."/>
            <person name="Horton D.L."/>
            <person name="Alikhan N.F."/>
            <person name="Baker D."/>
            <person name="Gharbi K."/>
            <person name="Hall N."/>
            <person name="Watson M."/>
            <person name="Adriaenssens E.M."/>
            <person name="Foster-Nyarko E."/>
            <person name="Jarju S."/>
            <person name="Secka A."/>
            <person name="Antonio M."/>
            <person name="Oren A."/>
            <person name="Chaudhuri R.R."/>
            <person name="La Ragione R."/>
            <person name="Hildebrand F."/>
            <person name="Pallen M.J."/>
        </authorList>
    </citation>
    <scope>NUCLEOTIDE SEQUENCE</scope>
    <source>
        <strain evidence="12">CHK176-22527</strain>
    </source>
</reference>
<dbReference type="AlphaFoldDB" id="A0A9D1KWJ1"/>
<dbReference type="PANTHER" id="PTHR13822">
    <property type="entry name" value="ATP SYNTHASE DELTA/EPSILON CHAIN"/>
    <property type="match status" value="1"/>
</dbReference>
<evidence type="ECO:0000256" key="2">
    <source>
        <dbReference type="ARBA" id="ARBA00005712"/>
    </source>
</evidence>
<feature type="domain" description="ATP synthase F1 complex delta/epsilon subunit N-terminal" evidence="11">
    <location>
        <begin position="6"/>
        <end position="84"/>
    </location>
</feature>
<sequence length="145" mass="16148">MARSVNLEIITPSKMFYKGDVELVIVRTLSGDEGFMYGHSWACKLLDIGELCIQEKGTAKNDFKIAAVSGGFIDVKDSIIIYTDAIEWKDDIDMDRVLAEKENAENWLREHEEDGNPNDVLKARTAIAKAEIRASVAKGGRRASK</sequence>
<evidence type="ECO:0000256" key="4">
    <source>
        <dbReference type="ARBA" id="ARBA00022475"/>
    </source>
</evidence>
<dbReference type="SUPFAM" id="SSF51344">
    <property type="entry name" value="Epsilon subunit of F1F0-ATP synthase N-terminal domain"/>
    <property type="match status" value="1"/>
</dbReference>
<dbReference type="CDD" id="cd12152">
    <property type="entry name" value="F1-ATPase_delta"/>
    <property type="match status" value="1"/>
</dbReference>
<evidence type="ECO:0000256" key="6">
    <source>
        <dbReference type="ARBA" id="ARBA00023136"/>
    </source>
</evidence>
<evidence type="ECO:0000259" key="11">
    <source>
        <dbReference type="Pfam" id="PF02823"/>
    </source>
</evidence>
<evidence type="ECO:0000256" key="9">
    <source>
        <dbReference type="HAMAP-Rule" id="MF_00530"/>
    </source>
</evidence>
<dbReference type="NCBIfam" id="TIGR01216">
    <property type="entry name" value="ATP_synt_epsi"/>
    <property type="match status" value="1"/>
</dbReference>
<gene>
    <name evidence="9 12" type="primary">atpC</name>
    <name evidence="12" type="ORF">IAD12_08065</name>
</gene>
<keyword evidence="9" id="KW-0375">Hydrogen ion transport</keyword>
<keyword evidence="7 9" id="KW-0139">CF(1)</keyword>
<dbReference type="Pfam" id="PF02823">
    <property type="entry name" value="ATP-synt_DE_N"/>
    <property type="match status" value="1"/>
</dbReference>
<evidence type="ECO:0000256" key="5">
    <source>
        <dbReference type="ARBA" id="ARBA00023065"/>
    </source>
</evidence>
<dbReference type="InterPro" id="IPR020546">
    <property type="entry name" value="ATP_synth_F1_dsu/esu_N"/>
</dbReference>
<evidence type="ECO:0000256" key="10">
    <source>
        <dbReference type="RuleBase" id="RU003656"/>
    </source>
</evidence>
<dbReference type="Gene3D" id="2.60.15.10">
    <property type="entry name" value="F0F1 ATP synthase delta/epsilon subunit, N-terminal"/>
    <property type="match status" value="1"/>
</dbReference>
<proteinExistence type="inferred from homology"/>
<keyword evidence="4 9" id="KW-1003">Cell membrane</keyword>
<keyword evidence="3 9" id="KW-0813">Transport</keyword>
<keyword evidence="6 9" id="KW-0472">Membrane</keyword>
<dbReference type="GO" id="GO:0005886">
    <property type="term" value="C:plasma membrane"/>
    <property type="evidence" value="ECO:0007669"/>
    <property type="project" value="UniProtKB-SubCell"/>
</dbReference>
<dbReference type="InterPro" id="IPR001469">
    <property type="entry name" value="ATP_synth_F1_dsu/esu"/>
</dbReference>
<protein>
    <recommendedName>
        <fullName evidence="9">ATP synthase epsilon chain</fullName>
    </recommendedName>
    <alternativeName>
        <fullName evidence="9">ATP synthase F1 sector epsilon subunit</fullName>
    </alternativeName>
    <alternativeName>
        <fullName evidence="9">F-ATPase epsilon subunit</fullName>
    </alternativeName>
</protein>
<reference evidence="12" key="1">
    <citation type="submission" date="2020-10" db="EMBL/GenBank/DDBJ databases">
        <authorList>
            <person name="Gilroy R."/>
        </authorList>
    </citation>
    <scope>NUCLEOTIDE SEQUENCE</scope>
    <source>
        <strain evidence="12">CHK176-22527</strain>
    </source>
</reference>
<dbReference type="EMBL" id="DVLX01000097">
    <property type="protein sequence ID" value="HIU00191.1"/>
    <property type="molecule type" value="Genomic_DNA"/>
</dbReference>
<dbReference type="PANTHER" id="PTHR13822:SF10">
    <property type="entry name" value="ATP SYNTHASE EPSILON CHAIN, CHLOROPLASTIC"/>
    <property type="match status" value="1"/>
</dbReference>
<evidence type="ECO:0000313" key="12">
    <source>
        <dbReference type="EMBL" id="HIU00191.1"/>
    </source>
</evidence>
<dbReference type="HAMAP" id="MF_00530">
    <property type="entry name" value="ATP_synth_epsil_bac"/>
    <property type="match status" value="1"/>
</dbReference>
<accession>A0A9D1KWJ1</accession>
<comment type="caution">
    <text evidence="12">The sequence shown here is derived from an EMBL/GenBank/DDBJ whole genome shotgun (WGS) entry which is preliminary data.</text>
</comment>
<evidence type="ECO:0000256" key="8">
    <source>
        <dbReference type="ARBA" id="ARBA00023310"/>
    </source>
</evidence>
<evidence type="ECO:0000256" key="3">
    <source>
        <dbReference type="ARBA" id="ARBA00022448"/>
    </source>
</evidence>
<name>A0A9D1KWJ1_9FIRM</name>
<evidence type="ECO:0000313" key="13">
    <source>
        <dbReference type="Proteomes" id="UP000824159"/>
    </source>
</evidence>
<evidence type="ECO:0000256" key="7">
    <source>
        <dbReference type="ARBA" id="ARBA00023196"/>
    </source>
</evidence>
<comment type="function">
    <text evidence="9">Produces ATP from ADP in the presence of a proton gradient across the membrane.</text>
</comment>
<comment type="similarity">
    <text evidence="2 9 10">Belongs to the ATPase epsilon chain family.</text>
</comment>
<dbReference type="GO" id="GO:0046933">
    <property type="term" value="F:proton-transporting ATP synthase activity, rotational mechanism"/>
    <property type="evidence" value="ECO:0007669"/>
    <property type="project" value="UniProtKB-UniRule"/>
</dbReference>
<keyword evidence="8 9" id="KW-0066">ATP synthesis</keyword>
<comment type="subunit">
    <text evidence="9 10">F-type ATPases have 2 components, CF(1) - the catalytic core - and CF(0) - the membrane proton channel. CF(1) has five subunits: alpha(3), beta(3), gamma(1), delta(1), epsilon(1). CF(0) has three main subunits: a, b and c.</text>
</comment>
<dbReference type="GO" id="GO:0005524">
    <property type="term" value="F:ATP binding"/>
    <property type="evidence" value="ECO:0007669"/>
    <property type="project" value="UniProtKB-UniRule"/>
</dbReference>
<comment type="subcellular location">
    <subcellularLocation>
        <location evidence="9">Cell membrane</location>
        <topology evidence="9">Peripheral membrane protein</topology>
    </subcellularLocation>
    <subcellularLocation>
        <location evidence="1">Endomembrane system</location>
        <topology evidence="1">Peripheral membrane protein</topology>
    </subcellularLocation>
</comment>
<evidence type="ECO:0000256" key="1">
    <source>
        <dbReference type="ARBA" id="ARBA00004184"/>
    </source>
</evidence>
<dbReference type="InterPro" id="IPR036771">
    <property type="entry name" value="ATPsynth_dsu/esu_N"/>
</dbReference>
<dbReference type="GO" id="GO:0012505">
    <property type="term" value="C:endomembrane system"/>
    <property type="evidence" value="ECO:0007669"/>
    <property type="project" value="UniProtKB-SubCell"/>
</dbReference>